<dbReference type="InterPro" id="IPR011116">
    <property type="entry name" value="SecA_Wing/Scaffold"/>
</dbReference>
<keyword evidence="4" id="KW-1003">Cell membrane</keyword>
<dbReference type="PANTHER" id="PTHR30612:SF0">
    <property type="entry name" value="CHLOROPLAST PROTEIN-TRANSPORTING ATPASE"/>
    <property type="match status" value="1"/>
</dbReference>
<gene>
    <name evidence="16" type="primary">secA</name>
    <name evidence="16" type="ORF">IAD04_04325</name>
</gene>
<feature type="domain" description="SecA family profile" evidence="15">
    <location>
        <begin position="1"/>
        <end position="575"/>
    </location>
</feature>
<dbReference type="FunFam" id="3.90.1440.10:FF:000001">
    <property type="entry name" value="Preprotein translocase subunit SecA"/>
    <property type="match status" value="1"/>
</dbReference>
<dbReference type="FunFam" id="3.40.50.300:FF:000429">
    <property type="entry name" value="Preprotein translocase subunit SecA"/>
    <property type="match status" value="1"/>
</dbReference>
<keyword evidence="9" id="KW-1278">Translocase</keyword>
<evidence type="ECO:0000256" key="1">
    <source>
        <dbReference type="ARBA" id="ARBA00004413"/>
    </source>
</evidence>
<dbReference type="NCBIfam" id="TIGR00963">
    <property type="entry name" value="secA"/>
    <property type="match status" value="1"/>
</dbReference>
<dbReference type="GO" id="GO:0017038">
    <property type="term" value="P:protein import"/>
    <property type="evidence" value="ECO:0007669"/>
    <property type="project" value="InterPro"/>
</dbReference>
<dbReference type="GO" id="GO:0043952">
    <property type="term" value="P:protein transport by the Sec complex"/>
    <property type="evidence" value="ECO:0007669"/>
    <property type="project" value="TreeGrafter"/>
</dbReference>
<dbReference type="Gene3D" id="3.90.1440.10">
    <property type="entry name" value="SecA, preprotein cross-linking domain"/>
    <property type="match status" value="1"/>
</dbReference>
<dbReference type="Pfam" id="PF07516">
    <property type="entry name" value="SecA_SW"/>
    <property type="match status" value="1"/>
</dbReference>
<dbReference type="InterPro" id="IPR011115">
    <property type="entry name" value="SecA_DEAD"/>
</dbReference>
<dbReference type="Pfam" id="PF01043">
    <property type="entry name" value="SecA_PP_bind"/>
    <property type="match status" value="1"/>
</dbReference>
<evidence type="ECO:0000256" key="6">
    <source>
        <dbReference type="ARBA" id="ARBA00022741"/>
    </source>
</evidence>
<evidence type="ECO:0000256" key="11">
    <source>
        <dbReference type="ARBA" id="ARBA00023136"/>
    </source>
</evidence>
<dbReference type="SUPFAM" id="SSF81767">
    <property type="entry name" value="Pre-protein crosslinking domain of SecA"/>
    <property type="match status" value="1"/>
</dbReference>
<dbReference type="GO" id="GO:0031522">
    <property type="term" value="C:cell envelope Sec protein transport complex"/>
    <property type="evidence" value="ECO:0007669"/>
    <property type="project" value="TreeGrafter"/>
</dbReference>
<dbReference type="EMBL" id="DVKI01000133">
    <property type="protein sequence ID" value="HIT17581.1"/>
    <property type="molecule type" value="Genomic_DNA"/>
</dbReference>
<dbReference type="SUPFAM" id="SSF81886">
    <property type="entry name" value="Helical scaffold and wing domains of SecA"/>
    <property type="match status" value="1"/>
</dbReference>
<dbReference type="SUPFAM" id="SSF52540">
    <property type="entry name" value="P-loop containing nucleoside triphosphate hydrolases"/>
    <property type="match status" value="2"/>
</dbReference>
<evidence type="ECO:0000259" key="15">
    <source>
        <dbReference type="PROSITE" id="PS51196"/>
    </source>
</evidence>
<comment type="similarity">
    <text evidence="2 12">Belongs to the SecA family.</text>
</comment>
<dbReference type="GO" id="GO:0005886">
    <property type="term" value="C:plasma membrane"/>
    <property type="evidence" value="ECO:0007669"/>
    <property type="project" value="UniProtKB-SubCell"/>
</dbReference>
<dbReference type="Proteomes" id="UP000886893">
    <property type="component" value="Unassembled WGS sequence"/>
</dbReference>
<dbReference type="PROSITE" id="PS51196">
    <property type="entry name" value="SECA_MOTOR_DEAD"/>
    <property type="match status" value="1"/>
</dbReference>
<sequence>MGLLNKIFNFQKKHLKKLRARAERIDALKDTMRAKSDEELRNKTLEFKEKIKAAGEENENKVLDEILEEAFAVCREAAYRVLHQFPFIVQIMGAIVIHEGDIAEMKTGEGKTLTATMAVYLNALTGKGVHVVTVNEYLAKRDAEWMGEIYRFLGLTVGVNLREKSSAEKQKEYLCDITYTTNAELGFDYLRDHMVRRLEDKTQRGLNFAVIDECDSILIDESRTPLIISGGNKANAALYVPANRFVRSLTEGVHYDVDIKTKSVFLKEEGITKAERVFGLKNLYDLDNTALVHCINQALKANYAMSKDVDYVVLDDEIVIVDQFTGRYLKGRTFSDGLHQAIEAKERVTIKPETITLATITYQNFFRLYTKLSGMTGTAKTEEEEFLETYNMRVIEIPTNVPVIRIDDNDMIFATKELKFKSLIEEVKERHAKGQPILVGTIAVETSEEIDKMMKKEGLHTEVLNAKNHEREAEIIAKAGQIGAITIATNMAGRGTDIKLGEGVKELGGLAVIGSERHESRRIDNQLRGRSGRQGDPGFSRFYISLEDDLMKRFGGDRYKKMFGNSTEAIQFNLMTSAISSAQKKVEGSNYDARKHLLEYDNVLSQQREKIYRLRDNVLAVKDCYEITEKFYETASEELINNSSDFIEKEFVVDIPRLITNIENKYTGPNTISKELFYGLENTRDIALKVKEILISGAEKRKELWGEEAYNVILKSILLRCIDMNWPAHIDQMTKLRDGIHLRAYSNVNPLVQYQNEGFEMFQKMMDKIATEVVLYT</sequence>
<feature type="domain" description="Helicase C-terminal" evidence="14">
    <location>
        <begin position="419"/>
        <end position="587"/>
    </location>
</feature>
<dbReference type="SMART" id="SM00957">
    <property type="entry name" value="SecA_DEAD"/>
    <property type="match status" value="1"/>
</dbReference>
<evidence type="ECO:0000256" key="5">
    <source>
        <dbReference type="ARBA" id="ARBA00022490"/>
    </source>
</evidence>
<protein>
    <recommendedName>
        <fullName evidence="12">Protein translocase subunit SecA</fullName>
    </recommendedName>
</protein>
<dbReference type="InterPro" id="IPR036670">
    <property type="entry name" value="SecA_X-link_sf"/>
</dbReference>
<dbReference type="InterPro" id="IPR014018">
    <property type="entry name" value="SecA_motor_DEAD"/>
</dbReference>
<keyword evidence="8 12" id="KW-0653">Protein transport</keyword>
<keyword evidence="10 12" id="KW-0811">Translocation</keyword>
<keyword evidence="6 12" id="KW-0547">Nucleotide-binding</keyword>
<evidence type="ECO:0000259" key="13">
    <source>
        <dbReference type="PROSITE" id="PS51192"/>
    </source>
</evidence>
<dbReference type="GO" id="GO:0005829">
    <property type="term" value="C:cytosol"/>
    <property type="evidence" value="ECO:0007669"/>
    <property type="project" value="TreeGrafter"/>
</dbReference>
<evidence type="ECO:0000256" key="2">
    <source>
        <dbReference type="ARBA" id="ARBA00007650"/>
    </source>
</evidence>
<dbReference type="SMART" id="SM00958">
    <property type="entry name" value="SecA_PP_bind"/>
    <property type="match status" value="1"/>
</dbReference>
<evidence type="ECO:0000256" key="9">
    <source>
        <dbReference type="ARBA" id="ARBA00022967"/>
    </source>
</evidence>
<evidence type="ECO:0000256" key="4">
    <source>
        <dbReference type="ARBA" id="ARBA00022475"/>
    </source>
</evidence>
<dbReference type="CDD" id="cd17928">
    <property type="entry name" value="DEXDc_SecA"/>
    <property type="match status" value="1"/>
</dbReference>
<dbReference type="Gene3D" id="1.10.3060.10">
    <property type="entry name" value="Helical scaffold and wing domains of SecA"/>
    <property type="match status" value="1"/>
</dbReference>
<accession>A0A9D1G8D4</accession>
<dbReference type="InterPro" id="IPR001650">
    <property type="entry name" value="Helicase_C-like"/>
</dbReference>
<evidence type="ECO:0000313" key="17">
    <source>
        <dbReference type="Proteomes" id="UP000886893"/>
    </source>
</evidence>
<dbReference type="InterPro" id="IPR036266">
    <property type="entry name" value="SecA_Wing/Scaffold_sf"/>
</dbReference>
<dbReference type="PANTHER" id="PTHR30612">
    <property type="entry name" value="SECA INNER MEMBRANE COMPONENT OF SEC PROTEIN SECRETION SYSTEM"/>
    <property type="match status" value="1"/>
</dbReference>
<dbReference type="GO" id="GO:0006886">
    <property type="term" value="P:intracellular protein transport"/>
    <property type="evidence" value="ECO:0007669"/>
    <property type="project" value="InterPro"/>
</dbReference>
<keyword evidence="3 12" id="KW-0813">Transport</keyword>
<dbReference type="HAMAP" id="MF_01382">
    <property type="entry name" value="SecA"/>
    <property type="match status" value="1"/>
</dbReference>
<keyword evidence="7 12" id="KW-0067">ATP-binding</keyword>
<evidence type="ECO:0000256" key="7">
    <source>
        <dbReference type="ARBA" id="ARBA00022840"/>
    </source>
</evidence>
<dbReference type="InterPro" id="IPR000185">
    <property type="entry name" value="SecA"/>
</dbReference>
<feature type="non-terminal residue" evidence="16">
    <location>
        <position position="777"/>
    </location>
</feature>
<name>A0A9D1G8D4_9FIRM</name>
<dbReference type="AlphaFoldDB" id="A0A9D1G8D4"/>
<dbReference type="InterPro" id="IPR027417">
    <property type="entry name" value="P-loop_NTPase"/>
</dbReference>
<dbReference type="PROSITE" id="PS51194">
    <property type="entry name" value="HELICASE_CTER"/>
    <property type="match status" value="1"/>
</dbReference>
<comment type="caution">
    <text evidence="16">The sequence shown here is derived from an EMBL/GenBank/DDBJ whole genome shotgun (WGS) entry which is preliminary data.</text>
</comment>
<reference evidence="16" key="2">
    <citation type="journal article" date="2021" name="PeerJ">
        <title>Extensive microbial diversity within the chicken gut microbiome revealed by metagenomics and culture.</title>
        <authorList>
            <person name="Gilroy R."/>
            <person name="Ravi A."/>
            <person name="Getino M."/>
            <person name="Pursley I."/>
            <person name="Horton D.L."/>
            <person name="Alikhan N.F."/>
            <person name="Baker D."/>
            <person name="Gharbi K."/>
            <person name="Hall N."/>
            <person name="Watson M."/>
            <person name="Adriaenssens E.M."/>
            <person name="Foster-Nyarko E."/>
            <person name="Jarju S."/>
            <person name="Secka A."/>
            <person name="Antonio M."/>
            <person name="Oren A."/>
            <person name="Chaudhuri R.R."/>
            <person name="La Ragione R."/>
            <person name="Hildebrand F."/>
            <person name="Pallen M.J."/>
        </authorList>
    </citation>
    <scope>NUCLEOTIDE SEQUENCE</scope>
    <source>
        <strain evidence="16">14508</strain>
    </source>
</reference>
<comment type="subcellular location">
    <subcellularLocation>
        <location evidence="1">Cell membrane</location>
        <topology evidence="1">Peripheral membrane protein</topology>
        <orientation evidence="1">Cytoplasmic side</orientation>
    </subcellularLocation>
</comment>
<dbReference type="NCBIfam" id="NF006630">
    <property type="entry name" value="PRK09200.1"/>
    <property type="match status" value="1"/>
</dbReference>
<dbReference type="InterPro" id="IPR020937">
    <property type="entry name" value="SecA_CS"/>
</dbReference>
<dbReference type="PROSITE" id="PS51192">
    <property type="entry name" value="HELICASE_ATP_BIND_1"/>
    <property type="match status" value="1"/>
</dbReference>
<keyword evidence="11" id="KW-0472">Membrane</keyword>
<evidence type="ECO:0000259" key="14">
    <source>
        <dbReference type="PROSITE" id="PS51194"/>
    </source>
</evidence>
<evidence type="ECO:0000256" key="10">
    <source>
        <dbReference type="ARBA" id="ARBA00023010"/>
    </source>
</evidence>
<dbReference type="InterPro" id="IPR011130">
    <property type="entry name" value="SecA_preprotein_X-link_dom"/>
</dbReference>
<evidence type="ECO:0000313" key="16">
    <source>
        <dbReference type="EMBL" id="HIT17581.1"/>
    </source>
</evidence>
<dbReference type="Pfam" id="PF07517">
    <property type="entry name" value="SecA_DEAD"/>
    <property type="match status" value="1"/>
</dbReference>
<keyword evidence="5" id="KW-0963">Cytoplasm</keyword>
<dbReference type="Pfam" id="PF21090">
    <property type="entry name" value="P-loop_SecA"/>
    <property type="match status" value="1"/>
</dbReference>
<evidence type="ECO:0000256" key="3">
    <source>
        <dbReference type="ARBA" id="ARBA00022448"/>
    </source>
</evidence>
<reference evidence="16" key="1">
    <citation type="submission" date="2020-10" db="EMBL/GenBank/DDBJ databases">
        <authorList>
            <person name="Gilroy R."/>
        </authorList>
    </citation>
    <scope>NUCLEOTIDE SEQUENCE</scope>
    <source>
        <strain evidence="16">14508</strain>
    </source>
</reference>
<dbReference type="Gene3D" id="3.40.50.300">
    <property type="entry name" value="P-loop containing nucleotide triphosphate hydrolases"/>
    <property type="match status" value="3"/>
</dbReference>
<dbReference type="CDD" id="cd18803">
    <property type="entry name" value="SF2_C_secA"/>
    <property type="match status" value="1"/>
</dbReference>
<dbReference type="GO" id="GO:0005524">
    <property type="term" value="F:ATP binding"/>
    <property type="evidence" value="ECO:0007669"/>
    <property type="project" value="UniProtKB-KW"/>
</dbReference>
<proteinExistence type="inferred from homology"/>
<organism evidence="16 17">
    <name type="scientific">Candidatus Caccosoma faecigallinarum</name>
    <dbReference type="NCBI Taxonomy" id="2840720"/>
    <lineage>
        <taxon>Bacteria</taxon>
        <taxon>Bacillati</taxon>
        <taxon>Bacillota</taxon>
        <taxon>Bacillota incertae sedis</taxon>
        <taxon>Candidatus Caccosoma</taxon>
    </lineage>
</organism>
<dbReference type="PRINTS" id="PR00906">
    <property type="entry name" value="SECA"/>
</dbReference>
<dbReference type="InterPro" id="IPR044722">
    <property type="entry name" value="SecA_SF2_C"/>
</dbReference>
<evidence type="ECO:0000256" key="8">
    <source>
        <dbReference type="ARBA" id="ARBA00022927"/>
    </source>
</evidence>
<evidence type="ECO:0000256" key="12">
    <source>
        <dbReference type="RuleBase" id="RU003874"/>
    </source>
</evidence>
<dbReference type="InterPro" id="IPR014001">
    <property type="entry name" value="Helicase_ATP-bd"/>
</dbReference>
<dbReference type="GO" id="GO:0006605">
    <property type="term" value="P:protein targeting"/>
    <property type="evidence" value="ECO:0007669"/>
    <property type="project" value="InterPro"/>
</dbReference>
<dbReference type="PROSITE" id="PS01312">
    <property type="entry name" value="SECA"/>
    <property type="match status" value="1"/>
</dbReference>
<feature type="domain" description="Helicase ATP-binding" evidence="13">
    <location>
        <begin position="92"/>
        <end position="230"/>
    </location>
</feature>